<dbReference type="STRING" id="1134406.ADN00_04360"/>
<protein>
    <submittedName>
        <fullName evidence="1">Uncharacterized protein</fullName>
    </submittedName>
</protein>
<proteinExistence type="predicted"/>
<dbReference type="EMBL" id="LGCL01000015">
    <property type="protein sequence ID" value="KPL79101.1"/>
    <property type="molecule type" value="Genomic_DNA"/>
</dbReference>
<reference evidence="1 2" key="1">
    <citation type="submission" date="2015-07" db="EMBL/GenBank/DDBJ databases">
        <title>Genome sequence of Ornatilinea apprima DSM 23815.</title>
        <authorList>
            <person name="Hemp J."/>
            <person name="Ward L.M."/>
            <person name="Pace L.A."/>
            <person name="Fischer W.W."/>
        </authorList>
    </citation>
    <scope>NUCLEOTIDE SEQUENCE [LARGE SCALE GENOMIC DNA]</scope>
    <source>
        <strain evidence="1 2">P3M-1</strain>
    </source>
</reference>
<gene>
    <name evidence="1" type="ORF">ADN00_04360</name>
</gene>
<dbReference type="Proteomes" id="UP000050417">
    <property type="component" value="Unassembled WGS sequence"/>
</dbReference>
<dbReference type="RefSeq" id="WP_152966256.1">
    <property type="nucleotide sequence ID" value="NZ_LGCL01000015.1"/>
</dbReference>
<organism evidence="1 2">
    <name type="scientific">Ornatilinea apprima</name>
    <dbReference type="NCBI Taxonomy" id="1134406"/>
    <lineage>
        <taxon>Bacteria</taxon>
        <taxon>Bacillati</taxon>
        <taxon>Chloroflexota</taxon>
        <taxon>Anaerolineae</taxon>
        <taxon>Anaerolineales</taxon>
        <taxon>Anaerolineaceae</taxon>
        <taxon>Ornatilinea</taxon>
    </lineage>
</organism>
<keyword evidence="2" id="KW-1185">Reference proteome</keyword>
<evidence type="ECO:0000313" key="2">
    <source>
        <dbReference type="Proteomes" id="UP000050417"/>
    </source>
</evidence>
<evidence type="ECO:0000313" key="1">
    <source>
        <dbReference type="EMBL" id="KPL79101.1"/>
    </source>
</evidence>
<dbReference type="AlphaFoldDB" id="A0A0P6XQN4"/>
<sequence length="67" mass="7781">MKKEKYENQQTRVYKGIRENYDGVLTGRTTSFPAVSNQEVRKTGEKILKSEKNDIVIIDSCPLQYKI</sequence>
<accession>A0A0P6XQN4</accession>
<comment type="caution">
    <text evidence="1">The sequence shown here is derived from an EMBL/GenBank/DDBJ whole genome shotgun (WGS) entry which is preliminary data.</text>
</comment>
<name>A0A0P6XQN4_9CHLR</name>